<name>A0A5J9TND0_9POAL</name>
<protein>
    <submittedName>
        <fullName evidence="1">Uncharacterized protein</fullName>
    </submittedName>
</protein>
<evidence type="ECO:0000313" key="2">
    <source>
        <dbReference type="Proteomes" id="UP000324897"/>
    </source>
</evidence>
<sequence length="59" mass="6461">MGILSFSYYRSPLRLPLLSWPSFPGGDDWESGDAAFARHKLKLGPSPATSTHQDSGLQL</sequence>
<gene>
    <name evidence="1" type="ORF">EJB05_46559</name>
</gene>
<keyword evidence="2" id="KW-1185">Reference proteome</keyword>
<dbReference type="Gramene" id="TVU12893">
    <property type="protein sequence ID" value="TVU12893"/>
    <property type="gene ID" value="EJB05_46559"/>
</dbReference>
<dbReference type="Proteomes" id="UP000324897">
    <property type="component" value="Chromosome 3"/>
</dbReference>
<proteinExistence type="predicted"/>
<reference evidence="1 2" key="1">
    <citation type="journal article" date="2019" name="Sci. Rep.">
        <title>A high-quality genome of Eragrostis curvula grass provides insights into Poaceae evolution and supports new strategies to enhance forage quality.</title>
        <authorList>
            <person name="Carballo J."/>
            <person name="Santos B.A.C.M."/>
            <person name="Zappacosta D."/>
            <person name="Garbus I."/>
            <person name="Selva J.P."/>
            <person name="Gallo C.A."/>
            <person name="Diaz A."/>
            <person name="Albertini E."/>
            <person name="Caccamo M."/>
            <person name="Echenique V."/>
        </authorList>
    </citation>
    <scope>NUCLEOTIDE SEQUENCE [LARGE SCALE GENOMIC DNA]</scope>
    <source>
        <strain evidence="2">cv. Victoria</strain>
        <tissue evidence="1">Leaf</tissue>
    </source>
</reference>
<accession>A0A5J9TND0</accession>
<dbReference type="EMBL" id="RWGY01000039">
    <property type="protein sequence ID" value="TVU12893.1"/>
    <property type="molecule type" value="Genomic_DNA"/>
</dbReference>
<dbReference type="AlphaFoldDB" id="A0A5J9TND0"/>
<comment type="caution">
    <text evidence="1">The sequence shown here is derived from an EMBL/GenBank/DDBJ whole genome shotgun (WGS) entry which is preliminary data.</text>
</comment>
<evidence type="ECO:0000313" key="1">
    <source>
        <dbReference type="EMBL" id="TVU12893.1"/>
    </source>
</evidence>
<organism evidence="1 2">
    <name type="scientific">Eragrostis curvula</name>
    <name type="common">weeping love grass</name>
    <dbReference type="NCBI Taxonomy" id="38414"/>
    <lineage>
        <taxon>Eukaryota</taxon>
        <taxon>Viridiplantae</taxon>
        <taxon>Streptophyta</taxon>
        <taxon>Embryophyta</taxon>
        <taxon>Tracheophyta</taxon>
        <taxon>Spermatophyta</taxon>
        <taxon>Magnoliopsida</taxon>
        <taxon>Liliopsida</taxon>
        <taxon>Poales</taxon>
        <taxon>Poaceae</taxon>
        <taxon>PACMAD clade</taxon>
        <taxon>Chloridoideae</taxon>
        <taxon>Eragrostideae</taxon>
        <taxon>Eragrostidinae</taxon>
        <taxon>Eragrostis</taxon>
    </lineage>
</organism>